<organism evidence="4 5">
    <name type="scientific">Suillus discolor</name>
    <dbReference type="NCBI Taxonomy" id="1912936"/>
    <lineage>
        <taxon>Eukaryota</taxon>
        <taxon>Fungi</taxon>
        <taxon>Dikarya</taxon>
        <taxon>Basidiomycota</taxon>
        <taxon>Agaricomycotina</taxon>
        <taxon>Agaricomycetes</taxon>
        <taxon>Agaricomycetidae</taxon>
        <taxon>Boletales</taxon>
        <taxon>Suillineae</taxon>
        <taxon>Suillaceae</taxon>
        <taxon>Suillus</taxon>
    </lineage>
</organism>
<accession>A0A9P7FHY2</accession>
<reference evidence="4" key="1">
    <citation type="journal article" date="2020" name="New Phytol.">
        <title>Comparative genomics reveals dynamic genome evolution in host specialist ectomycorrhizal fungi.</title>
        <authorList>
            <person name="Lofgren L.A."/>
            <person name="Nguyen N.H."/>
            <person name="Vilgalys R."/>
            <person name="Ruytinx J."/>
            <person name="Liao H.L."/>
            <person name="Branco S."/>
            <person name="Kuo A."/>
            <person name="LaButti K."/>
            <person name="Lipzen A."/>
            <person name="Andreopoulos W."/>
            <person name="Pangilinan J."/>
            <person name="Riley R."/>
            <person name="Hundley H."/>
            <person name="Na H."/>
            <person name="Barry K."/>
            <person name="Grigoriev I.V."/>
            <person name="Stajich J.E."/>
            <person name="Kennedy P.G."/>
        </authorList>
    </citation>
    <scope>NUCLEOTIDE SEQUENCE</scope>
    <source>
        <strain evidence="4">FC423</strain>
    </source>
</reference>
<feature type="non-terminal residue" evidence="4">
    <location>
        <position position="112"/>
    </location>
</feature>
<evidence type="ECO:0000313" key="5">
    <source>
        <dbReference type="Proteomes" id="UP000823399"/>
    </source>
</evidence>
<feature type="non-terminal residue" evidence="4">
    <location>
        <position position="1"/>
    </location>
</feature>
<dbReference type="InterPro" id="IPR001680">
    <property type="entry name" value="WD40_rpt"/>
</dbReference>
<keyword evidence="2" id="KW-0677">Repeat</keyword>
<dbReference type="EMBL" id="JABBWM010000004">
    <property type="protein sequence ID" value="KAG2118225.1"/>
    <property type="molecule type" value="Genomic_DNA"/>
</dbReference>
<evidence type="ECO:0000256" key="3">
    <source>
        <dbReference type="PROSITE-ProRule" id="PRU00221"/>
    </source>
</evidence>
<keyword evidence="5" id="KW-1185">Reference proteome</keyword>
<comment type="caution">
    <text evidence="4">The sequence shown here is derived from an EMBL/GenBank/DDBJ whole genome shotgun (WGS) entry which is preliminary data.</text>
</comment>
<gene>
    <name evidence="4" type="ORF">F5147DRAFT_670579</name>
</gene>
<dbReference type="AlphaFoldDB" id="A0A9P7FHY2"/>
<dbReference type="SMART" id="SM00320">
    <property type="entry name" value="WD40"/>
    <property type="match status" value="2"/>
</dbReference>
<protein>
    <submittedName>
        <fullName evidence="4">WD40-repeat-containing domain protein</fullName>
    </submittedName>
</protein>
<dbReference type="SUPFAM" id="SSF50978">
    <property type="entry name" value="WD40 repeat-like"/>
    <property type="match status" value="1"/>
</dbReference>
<dbReference type="RefSeq" id="XP_041298742.1">
    <property type="nucleotide sequence ID" value="XM_041435540.1"/>
</dbReference>
<feature type="repeat" description="WD" evidence="3">
    <location>
        <begin position="1"/>
        <end position="34"/>
    </location>
</feature>
<name>A0A9P7FHY2_9AGAM</name>
<dbReference type="InterPro" id="IPR036322">
    <property type="entry name" value="WD40_repeat_dom_sf"/>
</dbReference>
<dbReference type="Pfam" id="PF00400">
    <property type="entry name" value="WD40"/>
    <property type="match status" value="3"/>
</dbReference>
<sequence>TVIYSPDATKIATGGDDENAVKIWDGKTGELLNTLKHDFIVRSLVWTSDGKKLISGSYDPIRIYDTATWQEIANLGGRTLLVNAITLSQNDRLLCASDHKTVRLWNIDTNLQ</sequence>
<dbReference type="PROSITE" id="PS50294">
    <property type="entry name" value="WD_REPEATS_REGION"/>
    <property type="match status" value="1"/>
</dbReference>
<dbReference type="GeneID" id="64697799"/>
<dbReference type="PANTHER" id="PTHR19848">
    <property type="entry name" value="WD40 REPEAT PROTEIN"/>
    <property type="match status" value="1"/>
</dbReference>
<evidence type="ECO:0000256" key="2">
    <source>
        <dbReference type="ARBA" id="ARBA00022737"/>
    </source>
</evidence>
<dbReference type="Proteomes" id="UP000823399">
    <property type="component" value="Unassembled WGS sequence"/>
</dbReference>
<evidence type="ECO:0000256" key="1">
    <source>
        <dbReference type="ARBA" id="ARBA00022574"/>
    </source>
</evidence>
<dbReference type="Gene3D" id="2.130.10.10">
    <property type="entry name" value="YVTN repeat-like/Quinoprotein amine dehydrogenase"/>
    <property type="match status" value="1"/>
</dbReference>
<dbReference type="PROSITE" id="PS50082">
    <property type="entry name" value="WD_REPEATS_2"/>
    <property type="match status" value="1"/>
</dbReference>
<dbReference type="OrthoDB" id="2684116at2759"/>
<keyword evidence="1 3" id="KW-0853">WD repeat</keyword>
<dbReference type="InterPro" id="IPR015943">
    <property type="entry name" value="WD40/YVTN_repeat-like_dom_sf"/>
</dbReference>
<proteinExistence type="predicted"/>
<dbReference type="PANTHER" id="PTHR19848:SF8">
    <property type="entry name" value="F-BOX AND WD REPEAT DOMAIN CONTAINING 7"/>
    <property type="match status" value="1"/>
</dbReference>
<evidence type="ECO:0000313" key="4">
    <source>
        <dbReference type="EMBL" id="KAG2118225.1"/>
    </source>
</evidence>